<evidence type="ECO:0000313" key="3">
    <source>
        <dbReference type="Proteomes" id="UP000008495"/>
    </source>
</evidence>
<dbReference type="STRING" id="100225.SAMN05421595_0676"/>
<dbReference type="PRINTS" id="PR00111">
    <property type="entry name" value="ABHYDROLASE"/>
</dbReference>
<dbReference type="Pfam" id="PF12697">
    <property type="entry name" value="Abhydrolase_6"/>
    <property type="match status" value="1"/>
</dbReference>
<keyword evidence="2" id="KW-0378">Hydrolase</keyword>
<gene>
    <name evidence="2" type="ORF">AUCHE_08_04000</name>
</gene>
<dbReference type="InterPro" id="IPR029058">
    <property type="entry name" value="AB_hydrolase_fold"/>
</dbReference>
<dbReference type="Proteomes" id="UP000008495">
    <property type="component" value="Unassembled WGS sequence"/>
</dbReference>
<accession>K6VS40</accession>
<dbReference type="PANTHER" id="PTHR43194:SF2">
    <property type="entry name" value="PEROXISOMAL MEMBRANE PROTEIN LPX1"/>
    <property type="match status" value="1"/>
</dbReference>
<dbReference type="EMBL" id="BAGZ01000008">
    <property type="protein sequence ID" value="GAB78155.1"/>
    <property type="molecule type" value="Genomic_DNA"/>
</dbReference>
<dbReference type="OrthoDB" id="8444301at2"/>
<dbReference type="InterPro" id="IPR000073">
    <property type="entry name" value="AB_hydrolase_1"/>
</dbReference>
<reference evidence="2 3" key="1">
    <citation type="submission" date="2012-08" db="EMBL/GenBank/DDBJ databases">
        <title>Whole genome shotgun sequence of Austwickia chelonae NBRC 105200.</title>
        <authorList>
            <person name="Yoshida I."/>
            <person name="Hosoyama A."/>
            <person name="Tsuchikane K."/>
            <person name="Katsumata H."/>
            <person name="Ando Y."/>
            <person name="Ohji S."/>
            <person name="Hamada M."/>
            <person name="Tamura T."/>
            <person name="Yamazoe A."/>
            <person name="Yamazaki S."/>
            <person name="Fujita N."/>
        </authorList>
    </citation>
    <scope>NUCLEOTIDE SEQUENCE [LARGE SCALE GENOMIC DNA]</scope>
    <source>
        <strain evidence="2 3">NBRC 105200</strain>
    </source>
</reference>
<dbReference type="eggNOG" id="COG2267">
    <property type="taxonomic scope" value="Bacteria"/>
</dbReference>
<organism evidence="2 3">
    <name type="scientific">Austwickia chelonae NBRC 105200</name>
    <dbReference type="NCBI Taxonomy" id="1184607"/>
    <lineage>
        <taxon>Bacteria</taxon>
        <taxon>Bacillati</taxon>
        <taxon>Actinomycetota</taxon>
        <taxon>Actinomycetes</taxon>
        <taxon>Micrococcales</taxon>
        <taxon>Dermatophilaceae</taxon>
        <taxon>Austwickia</taxon>
    </lineage>
</organism>
<feature type="domain" description="AB hydrolase-1" evidence="1">
    <location>
        <begin position="19"/>
        <end position="242"/>
    </location>
</feature>
<evidence type="ECO:0000259" key="1">
    <source>
        <dbReference type="Pfam" id="PF12697"/>
    </source>
</evidence>
<keyword evidence="3" id="KW-1185">Reference proteome</keyword>
<comment type="caution">
    <text evidence="2">The sequence shown here is derived from an EMBL/GenBank/DDBJ whole genome shotgun (WGS) entry which is preliminary data.</text>
</comment>
<sequence>MSEPVLRRYVYGTEANPNLFLVHGLTDAGTCWPEAAAHWAEEWQVIAIDQRGHGRSPHFDTDGLSDMFTTFIDDLIGVLEEEGPGVVIGHSLGGRIAAATATRRPDLVTGLVLEDPALTDGPVTSPRLTRDQRRFLAAFDDADSAAEQVRVQETAGWSTVEIEAWAECKTRVDLRMIDRLDLGDLDAATAYNALTVPTLVLYDADGMLAVPREGIDNPLVQIEYLDGVGHCIRRDDPARFYDIVDRWLESKHSTDSPVTD</sequence>
<proteinExistence type="predicted"/>
<dbReference type="Gene3D" id="3.40.50.1820">
    <property type="entry name" value="alpha/beta hydrolase"/>
    <property type="match status" value="1"/>
</dbReference>
<evidence type="ECO:0000313" key="2">
    <source>
        <dbReference type="EMBL" id="GAB78155.1"/>
    </source>
</evidence>
<dbReference type="AlphaFoldDB" id="K6VS40"/>
<protein>
    <submittedName>
        <fullName evidence="2">Putative hydrolase</fullName>
    </submittedName>
</protein>
<dbReference type="GO" id="GO:0016787">
    <property type="term" value="F:hydrolase activity"/>
    <property type="evidence" value="ECO:0007669"/>
    <property type="project" value="UniProtKB-KW"/>
</dbReference>
<dbReference type="RefSeq" id="WP_006502909.1">
    <property type="nucleotide sequence ID" value="NZ_BAGZ01000008.1"/>
</dbReference>
<name>K6VS40_9MICO</name>
<dbReference type="InterPro" id="IPR050228">
    <property type="entry name" value="Carboxylesterase_BioH"/>
</dbReference>
<dbReference type="SUPFAM" id="SSF53474">
    <property type="entry name" value="alpha/beta-Hydrolases"/>
    <property type="match status" value="1"/>
</dbReference>
<dbReference type="PANTHER" id="PTHR43194">
    <property type="entry name" value="HYDROLASE ALPHA/BETA FOLD FAMILY"/>
    <property type="match status" value="1"/>
</dbReference>